<dbReference type="EMBL" id="KZ613957">
    <property type="protein sequence ID" value="PMD33017.1"/>
    <property type="molecule type" value="Genomic_DNA"/>
</dbReference>
<proteinExistence type="predicted"/>
<feature type="non-terminal residue" evidence="2">
    <location>
        <position position="408"/>
    </location>
</feature>
<accession>A0A2J6R3C0</accession>
<sequence length="408" mass="48328">MVISTYPPSASTRRPTYASTSTHRNKLWDPCLTLRIINTDPGYNKITCVGNAPSKGRRCRIGLSGANEARVKRELDEIACLSPRSPGVKARLRSMAMAGLCVRLHQGQVEDVVRQWERMIGALDVEARSTSGKRERAARVKKQVFEQDVDDLKERLREMQELLEQFKERERTSWGYKGEEEKAEKMEGERVRRERERKVKREEEERLERQRVENERKEKERRERERKAKREAEERLENERKEKEIKERERRQREEAAKREAREHNERIRQRAQKIREEKERVKREAERRAEEEWEESWNRYQERWALFRSSTEREGVVKDVVPWPVKSGLYADVKASNVEAFLKRAVKRDANPSRLLRKELSKWHPHIVAHVLGGLVLTDAERMVIDLICRVLTGLMDAVNGKRSELF</sequence>
<gene>
    <name evidence="2" type="ORF">L207DRAFT_518378</name>
</gene>
<evidence type="ECO:0000313" key="2">
    <source>
        <dbReference type="EMBL" id="PMD33017.1"/>
    </source>
</evidence>
<dbReference type="OrthoDB" id="8062037at2759"/>
<evidence type="ECO:0000313" key="3">
    <source>
        <dbReference type="Proteomes" id="UP000235786"/>
    </source>
</evidence>
<keyword evidence="3" id="KW-1185">Reference proteome</keyword>
<reference evidence="2 3" key="1">
    <citation type="submission" date="2016-04" db="EMBL/GenBank/DDBJ databases">
        <title>A degradative enzymes factory behind the ericoid mycorrhizal symbiosis.</title>
        <authorList>
            <consortium name="DOE Joint Genome Institute"/>
            <person name="Martino E."/>
            <person name="Morin E."/>
            <person name="Grelet G."/>
            <person name="Kuo A."/>
            <person name="Kohler A."/>
            <person name="Daghino S."/>
            <person name="Barry K."/>
            <person name="Choi C."/>
            <person name="Cichocki N."/>
            <person name="Clum A."/>
            <person name="Copeland A."/>
            <person name="Hainaut M."/>
            <person name="Haridas S."/>
            <person name="Labutti K."/>
            <person name="Lindquist E."/>
            <person name="Lipzen A."/>
            <person name="Khouja H.-R."/>
            <person name="Murat C."/>
            <person name="Ohm R."/>
            <person name="Olson A."/>
            <person name="Spatafora J."/>
            <person name="Veneault-Fourrey C."/>
            <person name="Henrissat B."/>
            <person name="Grigoriev I."/>
            <person name="Martin F."/>
            <person name="Perotto S."/>
        </authorList>
    </citation>
    <scope>NUCLEOTIDE SEQUENCE [LARGE SCALE GENOMIC DNA]</scope>
    <source>
        <strain evidence="2 3">F</strain>
    </source>
</reference>
<protein>
    <submittedName>
        <fullName evidence="2">Uncharacterized protein</fullName>
    </submittedName>
</protein>
<dbReference type="Proteomes" id="UP000235786">
    <property type="component" value="Unassembled WGS sequence"/>
</dbReference>
<name>A0A2J6R3C0_HYAVF</name>
<feature type="region of interest" description="Disordered" evidence="1">
    <location>
        <begin position="1"/>
        <end position="21"/>
    </location>
</feature>
<feature type="region of interest" description="Disordered" evidence="1">
    <location>
        <begin position="218"/>
        <end position="271"/>
    </location>
</feature>
<evidence type="ECO:0000256" key="1">
    <source>
        <dbReference type="SAM" id="MobiDB-lite"/>
    </source>
</evidence>
<dbReference type="AlphaFoldDB" id="A0A2J6R3C0"/>
<organism evidence="2 3">
    <name type="scientific">Hyaloscypha variabilis (strain UAMH 11265 / GT02V1 / F)</name>
    <name type="common">Meliniomyces variabilis</name>
    <dbReference type="NCBI Taxonomy" id="1149755"/>
    <lineage>
        <taxon>Eukaryota</taxon>
        <taxon>Fungi</taxon>
        <taxon>Dikarya</taxon>
        <taxon>Ascomycota</taxon>
        <taxon>Pezizomycotina</taxon>
        <taxon>Leotiomycetes</taxon>
        <taxon>Helotiales</taxon>
        <taxon>Hyaloscyphaceae</taxon>
        <taxon>Hyaloscypha</taxon>
        <taxon>Hyaloscypha variabilis</taxon>
    </lineage>
</organism>
<dbReference type="STRING" id="1149755.A0A2J6R3C0"/>